<evidence type="ECO:0000313" key="4">
    <source>
        <dbReference type="Proteomes" id="UP000095284"/>
    </source>
</evidence>
<evidence type="ECO:0000256" key="1">
    <source>
        <dbReference type="ARBA" id="ARBA00022801"/>
    </source>
</evidence>
<dbReference type="PANTHER" id="PTHR16138">
    <property type="entry name" value="MYCOPHENOLIC ACID ACYL-GLUCURONIDE ESTERASE, MITOCHONDRIAL"/>
    <property type="match status" value="1"/>
</dbReference>
<reference evidence="6" key="1">
    <citation type="submission" date="2016-11" db="UniProtKB">
        <authorList>
            <consortium name="WormBaseParasite"/>
        </authorList>
    </citation>
    <scope>IDENTIFICATION</scope>
</reference>
<evidence type="ECO:0000313" key="3">
    <source>
        <dbReference type="EMBL" id="CAG9114760.1"/>
    </source>
</evidence>
<dbReference type="Proteomes" id="UP000095284">
    <property type="component" value="Unplaced"/>
</dbReference>
<dbReference type="AlphaFoldDB" id="A0A1I7S2A0"/>
<proteinExistence type="predicted"/>
<dbReference type="GO" id="GO:0004553">
    <property type="term" value="F:hydrolase activity, hydrolyzing O-glycosyl compounds"/>
    <property type="evidence" value="ECO:0007669"/>
    <property type="project" value="TreeGrafter"/>
</dbReference>
<keyword evidence="5" id="KW-1185">Reference proteome</keyword>
<gene>
    <name evidence="2" type="ORF">BXYJ_LOCUS8612</name>
</gene>
<sequence>MTGFRVLFCHGVGAVRNNPLAVNVGNWAKRNGFVFENIYYANYGNPAHPWHINDWRRDIRQRLHPSSPALLVTNSAGTQAALRASFDVPESSIVGLAAFAPAVLVTLDYMDKVRPGTIQRLRDGKEAFHPAADKELKIRVSLGNLEDFVENCVCRKHVTIPVQQPVRIVHGVRDPLVSYKGSIELLKKLESEEKSLELINCGHFINDSEIVHKTLDNLMEAVERKKSTDETVEEPKKQVMAV</sequence>
<dbReference type="EMBL" id="CAJFCV020000004">
    <property type="protein sequence ID" value="CAG9114760.1"/>
    <property type="molecule type" value="Genomic_DNA"/>
</dbReference>
<name>A0A1I7S2A0_BURXY</name>
<reference evidence="3" key="2">
    <citation type="submission" date="2020-08" db="EMBL/GenBank/DDBJ databases">
        <authorList>
            <person name="Kikuchi T."/>
        </authorList>
    </citation>
    <scope>NUCLEOTIDE SEQUENCE</scope>
    <source>
        <strain evidence="2">Ka4C1</strain>
    </source>
</reference>
<dbReference type="WBParaSite" id="BXY_0712900.1">
    <property type="protein sequence ID" value="BXY_0712900.1"/>
    <property type="gene ID" value="BXY_0712900"/>
</dbReference>
<dbReference type="SUPFAM" id="SSF53474">
    <property type="entry name" value="alpha/beta-Hydrolases"/>
    <property type="match status" value="1"/>
</dbReference>
<evidence type="ECO:0000313" key="2">
    <source>
        <dbReference type="EMBL" id="CAD5225573.1"/>
    </source>
</evidence>
<dbReference type="Gene3D" id="3.40.50.1820">
    <property type="entry name" value="alpha/beta hydrolase"/>
    <property type="match status" value="1"/>
</dbReference>
<dbReference type="eggNOG" id="KOG4667">
    <property type="taxonomic scope" value="Eukaryota"/>
</dbReference>
<dbReference type="Proteomes" id="UP000659654">
    <property type="component" value="Unassembled WGS sequence"/>
</dbReference>
<evidence type="ECO:0000313" key="6">
    <source>
        <dbReference type="WBParaSite" id="BXY_0712900.1"/>
    </source>
</evidence>
<dbReference type="InterPro" id="IPR029058">
    <property type="entry name" value="AB_hydrolase_fold"/>
</dbReference>
<evidence type="ECO:0000313" key="5">
    <source>
        <dbReference type="Proteomes" id="UP000659654"/>
    </source>
</evidence>
<dbReference type="InterPro" id="IPR052382">
    <property type="entry name" value="ABHD10_acyl-thioesterase"/>
</dbReference>
<dbReference type="SMR" id="A0A1I7S2A0"/>
<keyword evidence="1" id="KW-0378">Hydrolase</keyword>
<protein>
    <submittedName>
        <fullName evidence="2">(pine wood nematode) hypothetical protein</fullName>
    </submittedName>
</protein>
<dbReference type="PANTHER" id="PTHR16138:SF7">
    <property type="entry name" value="PALMITOYL-PROTEIN THIOESTERASE ABHD10, MITOCHONDRIAL"/>
    <property type="match status" value="1"/>
</dbReference>
<dbReference type="Proteomes" id="UP000582659">
    <property type="component" value="Unassembled WGS sequence"/>
</dbReference>
<dbReference type="EMBL" id="CAJFDI010000004">
    <property type="protein sequence ID" value="CAD5225573.1"/>
    <property type="molecule type" value="Genomic_DNA"/>
</dbReference>
<organism evidence="4 6">
    <name type="scientific">Bursaphelenchus xylophilus</name>
    <name type="common">Pinewood nematode worm</name>
    <name type="synonym">Aphelenchoides xylophilus</name>
    <dbReference type="NCBI Taxonomy" id="6326"/>
    <lineage>
        <taxon>Eukaryota</taxon>
        <taxon>Metazoa</taxon>
        <taxon>Ecdysozoa</taxon>
        <taxon>Nematoda</taxon>
        <taxon>Chromadorea</taxon>
        <taxon>Rhabditida</taxon>
        <taxon>Tylenchina</taxon>
        <taxon>Tylenchomorpha</taxon>
        <taxon>Aphelenchoidea</taxon>
        <taxon>Aphelenchoididae</taxon>
        <taxon>Bursaphelenchus</taxon>
    </lineage>
</organism>
<accession>A0A1I7S2A0</accession>
<dbReference type="OrthoDB" id="408373at2759"/>